<gene>
    <name evidence="7" type="ORF">LIY65_07695</name>
</gene>
<dbReference type="PANTHER" id="PTHR33545">
    <property type="entry name" value="UPF0750 MEMBRANE PROTEIN YITT-RELATED"/>
    <property type="match status" value="1"/>
</dbReference>
<dbReference type="GO" id="GO:0005886">
    <property type="term" value="C:plasma membrane"/>
    <property type="evidence" value="ECO:0007669"/>
    <property type="project" value="UniProtKB-SubCell"/>
</dbReference>
<dbReference type="InterPro" id="IPR015867">
    <property type="entry name" value="N-reg_PII/ATP_PRibTrfase_C"/>
</dbReference>
<reference evidence="7" key="1">
    <citation type="submission" date="2021-10" db="EMBL/GenBank/DDBJ databases">
        <title>Collection of gut derived symbiotic bacterial strains cultured from healthy donors.</title>
        <authorList>
            <person name="Lin H."/>
            <person name="Littmann E."/>
            <person name="Claire K."/>
            <person name="Pamer E."/>
        </authorList>
    </citation>
    <scope>NUCLEOTIDE SEQUENCE</scope>
    <source>
        <strain evidence="7">MSK.7.16</strain>
    </source>
</reference>
<organism evidence="7 8">
    <name type="scientific">Megamonas funiformis</name>
    <dbReference type="NCBI Taxonomy" id="437897"/>
    <lineage>
        <taxon>Bacteria</taxon>
        <taxon>Bacillati</taxon>
        <taxon>Bacillota</taxon>
        <taxon>Negativicutes</taxon>
        <taxon>Selenomonadales</taxon>
        <taxon>Selenomonadaceae</taxon>
        <taxon>Megamonas</taxon>
    </lineage>
</organism>
<dbReference type="RefSeq" id="WP_227153012.1">
    <property type="nucleotide sequence ID" value="NZ_JAXKDC010000104.1"/>
</dbReference>
<evidence type="ECO:0000256" key="1">
    <source>
        <dbReference type="ARBA" id="ARBA00004651"/>
    </source>
</evidence>
<keyword evidence="2" id="KW-1003">Cell membrane</keyword>
<evidence type="ECO:0000256" key="2">
    <source>
        <dbReference type="ARBA" id="ARBA00022475"/>
    </source>
</evidence>
<keyword evidence="4" id="KW-1133">Transmembrane helix</keyword>
<sequence>MLIISKKEQLEDLIFKAVHRGVTKIKGIGAYSGEETNILLTVVSKDEALILRKILCDYDENVFIIEDESINVVGNFQKRL</sequence>
<dbReference type="CDD" id="cd16380">
    <property type="entry name" value="YitT_C"/>
    <property type="match status" value="1"/>
</dbReference>
<dbReference type="EMBL" id="JAJCGD010000019">
    <property type="protein sequence ID" value="MCB6828578.1"/>
    <property type="molecule type" value="Genomic_DNA"/>
</dbReference>
<dbReference type="PANTHER" id="PTHR33545:SF5">
    <property type="entry name" value="UPF0750 MEMBRANE PROTEIN YITT"/>
    <property type="match status" value="1"/>
</dbReference>
<keyword evidence="5" id="KW-0472">Membrane</keyword>
<dbReference type="InterPro" id="IPR019264">
    <property type="entry name" value="DUF2179"/>
</dbReference>
<feature type="domain" description="DUF2179" evidence="6">
    <location>
        <begin position="20"/>
        <end position="74"/>
    </location>
</feature>
<protein>
    <submittedName>
        <fullName evidence="7">YitT family protein</fullName>
    </submittedName>
</protein>
<dbReference type="InterPro" id="IPR051461">
    <property type="entry name" value="UPF0750_membrane"/>
</dbReference>
<evidence type="ECO:0000256" key="5">
    <source>
        <dbReference type="ARBA" id="ARBA00023136"/>
    </source>
</evidence>
<name>A0AAW4UC37_9FIRM</name>
<comment type="subcellular location">
    <subcellularLocation>
        <location evidence="1">Cell membrane</location>
        <topology evidence="1">Multi-pass membrane protein</topology>
    </subcellularLocation>
</comment>
<comment type="caution">
    <text evidence="7">The sequence shown here is derived from an EMBL/GenBank/DDBJ whole genome shotgun (WGS) entry which is preliminary data.</text>
</comment>
<dbReference type="Pfam" id="PF10035">
    <property type="entry name" value="DUF2179"/>
    <property type="match status" value="1"/>
</dbReference>
<accession>A0AAW4UC37</accession>
<keyword evidence="3" id="KW-0812">Transmembrane</keyword>
<evidence type="ECO:0000313" key="8">
    <source>
        <dbReference type="Proteomes" id="UP001198190"/>
    </source>
</evidence>
<dbReference type="AlphaFoldDB" id="A0AAW4UC37"/>
<dbReference type="Gene3D" id="3.30.70.120">
    <property type="match status" value="1"/>
</dbReference>
<evidence type="ECO:0000256" key="3">
    <source>
        <dbReference type="ARBA" id="ARBA00022692"/>
    </source>
</evidence>
<evidence type="ECO:0000256" key="4">
    <source>
        <dbReference type="ARBA" id="ARBA00022989"/>
    </source>
</evidence>
<dbReference type="Proteomes" id="UP001198190">
    <property type="component" value="Unassembled WGS sequence"/>
</dbReference>
<proteinExistence type="predicted"/>
<evidence type="ECO:0000259" key="6">
    <source>
        <dbReference type="Pfam" id="PF10035"/>
    </source>
</evidence>
<evidence type="ECO:0000313" key="7">
    <source>
        <dbReference type="EMBL" id="MCB6828578.1"/>
    </source>
</evidence>